<evidence type="ECO:0000313" key="3">
    <source>
        <dbReference type="Proteomes" id="UP000031668"/>
    </source>
</evidence>
<dbReference type="GO" id="GO:0030145">
    <property type="term" value="F:manganese ion binding"/>
    <property type="evidence" value="ECO:0007669"/>
    <property type="project" value="TreeGrafter"/>
</dbReference>
<protein>
    <submittedName>
        <fullName evidence="2">Phosphoenolpyruvate carboxykinase [GTP], mitochondrial</fullName>
    </submittedName>
</protein>
<dbReference type="Proteomes" id="UP000031668">
    <property type="component" value="Unassembled WGS sequence"/>
</dbReference>
<sequence length="277" mass="31758">MQIVSKDTIFTNVCETSDGGIFWEGLENEIDTKNLKFIDWKGQEWNIDSKTKSSHPNSRFCSPITNCPILNDDWDNPRGVAISAIIFGGRRPYGIPLVFQSKDWTHGVLVGSCVKSETTSAASDLKANTVLHDPFSMRPFVGYNCGDYMKHWLEMGEKPGRHIPLIFHVNWFLKDESGNFVWPGFGENSRVLEWILDRCRGVENYVESPIGLLPKKESFNLENLPGVDFARLFHIDKDFWVKELAECRNFFENVINEEFPKQLDDALKAVERAVEMM</sequence>
<gene>
    <name evidence="2" type="ORF">RF11_01608</name>
</gene>
<dbReference type="EMBL" id="JWZT01002159">
    <property type="protein sequence ID" value="KII70155.1"/>
    <property type="molecule type" value="Genomic_DNA"/>
</dbReference>
<dbReference type="GO" id="GO:0071333">
    <property type="term" value="P:cellular response to glucose stimulus"/>
    <property type="evidence" value="ECO:0007669"/>
    <property type="project" value="TreeGrafter"/>
</dbReference>
<evidence type="ECO:0000259" key="1">
    <source>
        <dbReference type="Pfam" id="PF00821"/>
    </source>
</evidence>
<dbReference type="AlphaFoldDB" id="A0A0C2N1D6"/>
<name>A0A0C2N1D6_THEKT</name>
<dbReference type="GO" id="GO:0033993">
    <property type="term" value="P:response to lipid"/>
    <property type="evidence" value="ECO:0007669"/>
    <property type="project" value="TreeGrafter"/>
</dbReference>
<keyword evidence="2" id="KW-0670">Pyruvate</keyword>
<dbReference type="GO" id="GO:0004613">
    <property type="term" value="F:phosphoenolpyruvate carboxykinase (GTP) activity"/>
    <property type="evidence" value="ECO:0007669"/>
    <property type="project" value="TreeGrafter"/>
</dbReference>
<organism evidence="2 3">
    <name type="scientific">Thelohanellus kitauei</name>
    <name type="common">Myxosporean</name>
    <dbReference type="NCBI Taxonomy" id="669202"/>
    <lineage>
        <taxon>Eukaryota</taxon>
        <taxon>Metazoa</taxon>
        <taxon>Cnidaria</taxon>
        <taxon>Myxozoa</taxon>
        <taxon>Myxosporea</taxon>
        <taxon>Bivalvulida</taxon>
        <taxon>Platysporina</taxon>
        <taxon>Myxobolidae</taxon>
        <taxon>Thelohanellus</taxon>
    </lineage>
</organism>
<keyword evidence="2" id="KW-0418">Kinase</keyword>
<dbReference type="GO" id="GO:0005525">
    <property type="term" value="F:GTP binding"/>
    <property type="evidence" value="ECO:0007669"/>
    <property type="project" value="InterPro"/>
</dbReference>
<dbReference type="GO" id="GO:0006094">
    <property type="term" value="P:gluconeogenesis"/>
    <property type="evidence" value="ECO:0007669"/>
    <property type="project" value="InterPro"/>
</dbReference>
<dbReference type="GO" id="GO:0006107">
    <property type="term" value="P:oxaloacetate metabolic process"/>
    <property type="evidence" value="ECO:0007669"/>
    <property type="project" value="TreeGrafter"/>
</dbReference>
<reference evidence="2 3" key="1">
    <citation type="journal article" date="2014" name="Genome Biol. Evol.">
        <title>The genome of the myxosporean Thelohanellus kitauei shows adaptations to nutrient acquisition within its fish host.</title>
        <authorList>
            <person name="Yang Y."/>
            <person name="Xiong J."/>
            <person name="Zhou Z."/>
            <person name="Huo F."/>
            <person name="Miao W."/>
            <person name="Ran C."/>
            <person name="Liu Y."/>
            <person name="Zhang J."/>
            <person name="Feng J."/>
            <person name="Wang M."/>
            <person name="Wang M."/>
            <person name="Wang L."/>
            <person name="Yao B."/>
        </authorList>
    </citation>
    <scope>NUCLEOTIDE SEQUENCE [LARGE SCALE GENOMIC DNA]</scope>
    <source>
        <strain evidence="2">Wuqing</strain>
    </source>
</reference>
<keyword evidence="3" id="KW-1185">Reference proteome</keyword>
<dbReference type="InterPro" id="IPR013035">
    <property type="entry name" value="PEP_carboxykinase_C"/>
</dbReference>
<dbReference type="OrthoDB" id="5841594at2759"/>
<accession>A0A0C2N1D6</accession>
<dbReference type="PANTHER" id="PTHR11561">
    <property type="entry name" value="PHOSPHOENOLPYRUVATE CARBOXYKINASE"/>
    <property type="match status" value="1"/>
</dbReference>
<comment type="caution">
    <text evidence="2">The sequence shown here is derived from an EMBL/GenBank/DDBJ whole genome shotgun (WGS) entry which is preliminary data.</text>
</comment>
<dbReference type="GO" id="GO:0019543">
    <property type="term" value="P:propionate catabolic process"/>
    <property type="evidence" value="ECO:0007669"/>
    <property type="project" value="TreeGrafter"/>
</dbReference>
<evidence type="ECO:0000313" key="2">
    <source>
        <dbReference type="EMBL" id="KII70155.1"/>
    </source>
</evidence>
<dbReference type="SUPFAM" id="SSF53795">
    <property type="entry name" value="PEP carboxykinase-like"/>
    <property type="match status" value="1"/>
</dbReference>
<dbReference type="GO" id="GO:0016301">
    <property type="term" value="F:kinase activity"/>
    <property type="evidence" value="ECO:0007669"/>
    <property type="project" value="UniProtKB-KW"/>
</dbReference>
<dbReference type="GO" id="GO:0042594">
    <property type="term" value="P:response to starvation"/>
    <property type="evidence" value="ECO:0007669"/>
    <property type="project" value="TreeGrafter"/>
</dbReference>
<proteinExistence type="predicted"/>
<keyword evidence="2" id="KW-0808">Transferase</keyword>
<dbReference type="Gene3D" id="3.90.228.20">
    <property type="match status" value="1"/>
</dbReference>
<dbReference type="PANTHER" id="PTHR11561:SF0">
    <property type="entry name" value="PHOSPHOENOLPYRUVATE CARBOXYKINASE [GTP]-RELATED"/>
    <property type="match status" value="1"/>
</dbReference>
<dbReference type="InterPro" id="IPR035077">
    <property type="entry name" value="PEP_carboxykinase_GTP_C"/>
</dbReference>
<dbReference type="GO" id="GO:0046327">
    <property type="term" value="P:glycerol biosynthetic process from pyruvate"/>
    <property type="evidence" value="ECO:0007669"/>
    <property type="project" value="TreeGrafter"/>
</dbReference>
<dbReference type="InterPro" id="IPR008209">
    <property type="entry name" value="PEP_carboxykinase_GTP"/>
</dbReference>
<dbReference type="Pfam" id="PF00821">
    <property type="entry name" value="PEPCK_GTP"/>
    <property type="match status" value="1"/>
</dbReference>
<dbReference type="GO" id="GO:0005829">
    <property type="term" value="C:cytosol"/>
    <property type="evidence" value="ECO:0007669"/>
    <property type="project" value="TreeGrafter"/>
</dbReference>
<dbReference type="OMA" id="EWILDRC"/>
<feature type="domain" description="Phosphoenolpyruvate carboxykinase C-terminal P-loop" evidence="1">
    <location>
        <begin position="1"/>
        <end position="272"/>
    </location>
</feature>